<dbReference type="EC" id="2.7.13.3" evidence="2"/>
<dbReference type="InterPro" id="IPR002545">
    <property type="entry name" value="CheW-lke_dom"/>
</dbReference>
<comment type="catalytic activity">
    <reaction evidence="1">
        <text>ATP + protein L-histidine = ADP + protein N-phospho-L-histidine.</text>
        <dbReference type="EC" id="2.7.13.3"/>
    </reaction>
</comment>
<dbReference type="SMART" id="SM01231">
    <property type="entry name" value="H-kinase_dim"/>
    <property type="match status" value="1"/>
</dbReference>
<dbReference type="Pfam" id="PF26379">
    <property type="entry name" value="FimL_2nd"/>
    <property type="match status" value="1"/>
</dbReference>
<dbReference type="Gene3D" id="3.30.565.10">
    <property type="entry name" value="Histidine kinase-like ATPase, C-terminal domain"/>
    <property type="match status" value="1"/>
</dbReference>
<feature type="domain" description="HPt" evidence="11">
    <location>
        <begin position="622"/>
        <end position="729"/>
    </location>
</feature>
<evidence type="ECO:0000256" key="5">
    <source>
        <dbReference type="ARBA" id="ARBA00022777"/>
    </source>
</evidence>
<evidence type="ECO:0000256" key="6">
    <source>
        <dbReference type="SAM" id="Coils"/>
    </source>
</evidence>
<dbReference type="InterPro" id="IPR058661">
    <property type="entry name" value="FimL_2nd"/>
</dbReference>
<dbReference type="InterPro" id="IPR011006">
    <property type="entry name" value="CheY-like_superfamily"/>
</dbReference>
<dbReference type="PROSITE" id="PS50110">
    <property type="entry name" value="RESPONSE_REGULATORY"/>
    <property type="match status" value="1"/>
</dbReference>
<feature type="domain" description="HPt" evidence="11">
    <location>
        <begin position="861"/>
        <end position="966"/>
    </location>
</feature>
<evidence type="ECO:0000259" key="9">
    <source>
        <dbReference type="PROSITE" id="PS50110"/>
    </source>
</evidence>
<dbReference type="Gene3D" id="3.40.50.2300">
    <property type="match status" value="1"/>
</dbReference>
<dbReference type="SUPFAM" id="SSF52172">
    <property type="entry name" value="CheY-like"/>
    <property type="match status" value="1"/>
</dbReference>
<keyword evidence="3" id="KW-0597">Phosphoprotein</keyword>
<evidence type="ECO:0000256" key="7">
    <source>
        <dbReference type="SAM" id="MobiDB-lite"/>
    </source>
</evidence>
<evidence type="ECO:0000259" key="10">
    <source>
        <dbReference type="PROSITE" id="PS50851"/>
    </source>
</evidence>
<evidence type="ECO:0000259" key="11">
    <source>
        <dbReference type="PROSITE" id="PS50894"/>
    </source>
</evidence>
<name>A0A3B0WCC0_9ZZZZ</name>
<dbReference type="GO" id="GO:0006935">
    <property type="term" value="P:chemotaxis"/>
    <property type="evidence" value="ECO:0007669"/>
    <property type="project" value="InterPro"/>
</dbReference>
<feature type="domain" description="CheW-like" evidence="10">
    <location>
        <begin position="1611"/>
        <end position="1749"/>
    </location>
</feature>
<dbReference type="PROSITE" id="PS50109">
    <property type="entry name" value="HIS_KIN"/>
    <property type="match status" value="1"/>
</dbReference>
<sequence>MNIDNTVEYNSLSWVKAQLDDVLSDAQTNLNEYIENKTDQNLEHCIEHLQLIYGTLQMVEIYGAAMLAEEMQQTTIALLAGDVESVEDTFDVLMRAMLQLPDYLEGIQAGKKDAPITLMPLFNDLRTARKEGLLSESVLFSPDIKNAELLADGYDAEAIESGKLQIEVKKLRTHYQLGLLDYIRNKKERVGLQRIKAVLSALEKVSINAEVRHMWMVTGALIEGLLNQGISTNLSIKMLLSAVDRQLKLILDDGEYAFEKNYNRELLKNILYYVGLSAVESKTITAVKKAYHLADLIPQESEEAGAMIGGLNADLFDTVSKGITEDLMKVKDILELYMQSSEQDMGQLASVGEQLGKIADTYGMLGMGNVRQSIMDQRDVMQSIASGDTEMSEPVVAAVAYELLNAESELKDYIAERSGFIDMNRNHEDQTIPAAEYRQVIFTVVSEGLKNFSDAKEALLSYITGIGGKDQLDIILNKLEEVRGVSMMLPLGRVESQIERLQEYIRVSLLGNNHKPDDKEQDTVADVVTSVEYFFEALSEGRPGVEQGLNAGDAAADILDAVTQSYGGSVVDAANTETAGSEEKKDEKVAADNTKKKETKVKAVPATPAISAEEVDKYSILSDDADEEIVEIFIEEAVEVLGELHTYLPQWKSNNDDEEALAVIRRSFHTLKGSGRLLGADLIGEFSWKFENMLNRIIDNKIIVSDPLFHVLDEALTVLPQLIEQLKGNREPIKNMAQLMSSTDALAEGRKVADDEPEPVAETMEITGADAQIVENTVDADALSPENDNITSTDTTELDGGFDIELIPVEADSSDADIFEDDGLIDLSVDGSIAEENNEFEIEIEETEEETEVDTSVSDETLEIDPMLLKIYYDESISHVENIRQLLEECEQKNRPLKADKVLVRAFHTLYGSARTAEVEAIAELSGAAEKYIKARQESGEDDIPEEVTAVLKEVEQAISNMLSKVENNRLPTNDKNLQDKLNKVVQQEIQTQLQQSWQDNSAAEGKPAVGKITRDVSDDVSNDVLIDMSELEPVVANEDVVSENVGSEVIAEAPVEMSYGDIDDELIDIFLEEAEELLENCEDTLSEIKNTPNSTEHIHQLQRNMHTLKGGARMAELTPVGDLTHKLESLVVLVDEKKINPNKILFDLFQESLDALTGMLGNVRKREALGSANSLNNRIEMLMRGEVEEKRSIERFDIELSELEASGDKELEEIDISDLLPENDEVEVSDEKVPVVQQDEVPLVKRVSAEKSSIKKNEQERSGQEKEKSNWGERTSDVNFTESHEQVRVRSDLLNNLVNYAGEVNIYHARLGKQISDFGYNLSELTQTVVRLKEQLRKLEIETEIQIRSGYEKESENFDANFDPLEMDQYSTLQQLSRSLSETAGDVESINEILTDITRESETLLLQESRTSTELQEGLMRTRMVRFGGLSSRLRRIVRQISRELGKEVEVDIIGDNSEVDRTVLDRIIAPLEHMIRNAVAHGIELPEARKALGKAETGNIIIDVDRQGADIVIKVKDDGAGIDVDRIREKALKLGFMSADTQLSDHDTLQFILQSGFSTADEITQVAGRGVGMDVVDSEIKQLGGILEIDTRVGKGTEFNIRLPLTLAINQALLVNVADDVFAIPLSSIEGVVRITGLELQRFYDSENSHYEFNGIEYELKHLGALLTGQQGDYSKQLQLFPVLLVHVGNQYFALHVDDLIGRREIVVKPVGMQIGGIHGIAGATILADGRVVLILEMSALVVAGSLFKEHTTASEEIVVVPDIADDKKTIMVVDDSITIRKVTERMLLRYGIEVVLAKDGVDATSQLQDFVPDLMLLDIEMPKMDGFEVATFVRNDERLKDMPIIMITSRTGSKHKEKAMKIGVNQYLGKPFQEDDLVKNINEILHTAY</sequence>
<dbReference type="SUPFAM" id="SSF50341">
    <property type="entry name" value="CheW-like"/>
    <property type="match status" value="1"/>
</dbReference>
<dbReference type="InterPro" id="IPR004105">
    <property type="entry name" value="CheA-like_dim"/>
</dbReference>
<dbReference type="SMART" id="SM00448">
    <property type="entry name" value="REC"/>
    <property type="match status" value="1"/>
</dbReference>
<dbReference type="InterPro" id="IPR003594">
    <property type="entry name" value="HATPase_dom"/>
</dbReference>
<feature type="region of interest" description="Disordered" evidence="7">
    <location>
        <begin position="1248"/>
        <end position="1284"/>
    </location>
</feature>
<keyword evidence="6" id="KW-0175">Coiled coil</keyword>
<dbReference type="InterPro" id="IPR051315">
    <property type="entry name" value="Bact_Chemotaxis_CheA"/>
</dbReference>
<gene>
    <name evidence="12" type="ORF">MNBD_GAMMA06-268</name>
</gene>
<dbReference type="PROSITE" id="PS50894">
    <property type="entry name" value="HPT"/>
    <property type="match status" value="3"/>
</dbReference>
<feature type="domain" description="Histidine kinase" evidence="8">
    <location>
        <begin position="1376"/>
        <end position="1609"/>
    </location>
</feature>
<dbReference type="InterPro" id="IPR004358">
    <property type="entry name" value="Sig_transdc_His_kin-like_C"/>
</dbReference>
<organism evidence="12">
    <name type="scientific">hydrothermal vent metagenome</name>
    <dbReference type="NCBI Taxonomy" id="652676"/>
    <lineage>
        <taxon>unclassified sequences</taxon>
        <taxon>metagenomes</taxon>
        <taxon>ecological metagenomes</taxon>
    </lineage>
</organism>
<dbReference type="SMART" id="SM00387">
    <property type="entry name" value="HATPase_c"/>
    <property type="match status" value="1"/>
</dbReference>
<dbReference type="InterPro" id="IPR005467">
    <property type="entry name" value="His_kinase_dom"/>
</dbReference>
<dbReference type="Gene3D" id="2.30.30.40">
    <property type="entry name" value="SH3 Domains"/>
    <property type="match status" value="1"/>
</dbReference>
<dbReference type="Pfam" id="PF01584">
    <property type="entry name" value="CheW"/>
    <property type="match status" value="1"/>
</dbReference>
<dbReference type="InterPro" id="IPR008207">
    <property type="entry name" value="Sig_transdc_His_kin_Hpt_dom"/>
</dbReference>
<evidence type="ECO:0000256" key="1">
    <source>
        <dbReference type="ARBA" id="ARBA00000085"/>
    </source>
</evidence>
<reference evidence="12" key="1">
    <citation type="submission" date="2018-06" db="EMBL/GenBank/DDBJ databases">
        <authorList>
            <person name="Zhirakovskaya E."/>
        </authorList>
    </citation>
    <scope>NUCLEOTIDE SEQUENCE</scope>
</reference>
<dbReference type="InterPro" id="IPR036890">
    <property type="entry name" value="HATPase_C_sf"/>
</dbReference>
<feature type="domain" description="HPt" evidence="11">
    <location>
        <begin position="1060"/>
        <end position="1164"/>
    </location>
</feature>
<dbReference type="SUPFAM" id="SSF55874">
    <property type="entry name" value="ATPase domain of HSP90 chaperone/DNA topoisomerase II/histidine kinase"/>
    <property type="match status" value="1"/>
</dbReference>
<evidence type="ECO:0000259" key="8">
    <source>
        <dbReference type="PROSITE" id="PS50109"/>
    </source>
</evidence>
<dbReference type="GO" id="GO:0000155">
    <property type="term" value="F:phosphorelay sensor kinase activity"/>
    <property type="evidence" value="ECO:0007669"/>
    <property type="project" value="InterPro"/>
</dbReference>
<keyword evidence="5 12" id="KW-0418">Kinase</keyword>
<dbReference type="Pfam" id="PF01627">
    <property type="entry name" value="Hpt"/>
    <property type="match status" value="3"/>
</dbReference>
<dbReference type="EMBL" id="UOFD01000064">
    <property type="protein sequence ID" value="VAW53638.1"/>
    <property type="molecule type" value="Genomic_DNA"/>
</dbReference>
<evidence type="ECO:0000256" key="3">
    <source>
        <dbReference type="ARBA" id="ARBA00022553"/>
    </source>
</evidence>
<keyword evidence="4" id="KW-0808">Transferase</keyword>
<dbReference type="SMART" id="SM00260">
    <property type="entry name" value="CheW"/>
    <property type="match status" value="1"/>
</dbReference>
<dbReference type="InterPro" id="IPR001789">
    <property type="entry name" value="Sig_transdc_resp-reg_receiver"/>
</dbReference>
<dbReference type="PANTHER" id="PTHR43395:SF8">
    <property type="entry name" value="HISTIDINE KINASE"/>
    <property type="match status" value="1"/>
</dbReference>
<dbReference type="GO" id="GO:0005737">
    <property type="term" value="C:cytoplasm"/>
    <property type="evidence" value="ECO:0007669"/>
    <property type="project" value="InterPro"/>
</dbReference>
<feature type="domain" description="Response regulatory" evidence="9">
    <location>
        <begin position="1772"/>
        <end position="1888"/>
    </location>
</feature>
<dbReference type="PRINTS" id="PR00344">
    <property type="entry name" value="BCTRLSENSOR"/>
</dbReference>
<dbReference type="PANTHER" id="PTHR43395">
    <property type="entry name" value="SENSOR HISTIDINE KINASE CHEA"/>
    <property type="match status" value="1"/>
</dbReference>
<evidence type="ECO:0000256" key="4">
    <source>
        <dbReference type="ARBA" id="ARBA00022679"/>
    </source>
</evidence>
<evidence type="ECO:0000313" key="12">
    <source>
        <dbReference type="EMBL" id="VAW53638.1"/>
    </source>
</evidence>
<dbReference type="InterPro" id="IPR036061">
    <property type="entry name" value="CheW-like_dom_sf"/>
</dbReference>
<dbReference type="CDD" id="cd17546">
    <property type="entry name" value="REC_hyHK_CKI1_RcsC-like"/>
    <property type="match status" value="1"/>
</dbReference>
<dbReference type="SUPFAM" id="SSF47226">
    <property type="entry name" value="Histidine-containing phosphotransfer domain, HPT domain"/>
    <property type="match status" value="4"/>
</dbReference>
<dbReference type="SMART" id="SM00073">
    <property type="entry name" value="HPT"/>
    <property type="match status" value="3"/>
</dbReference>
<accession>A0A3B0WCC0</accession>
<dbReference type="PROSITE" id="PS50851">
    <property type="entry name" value="CHEW"/>
    <property type="match status" value="1"/>
</dbReference>
<dbReference type="Pfam" id="PF02518">
    <property type="entry name" value="HATPase_c"/>
    <property type="match status" value="1"/>
</dbReference>
<proteinExistence type="predicted"/>
<dbReference type="FunFam" id="3.30.565.10:FF:000016">
    <property type="entry name" value="Chemotaxis protein CheA, putative"/>
    <property type="match status" value="1"/>
</dbReference>
<dbReference type="CDD" id="cd00088">
    <property type="entry name" value="HPT"/>
    <property type="match status" value="3"/>
</dbReference>
<dbReference type="Pfam" id="PF00072">
    <property type="entry name" value="Response_reg"/>
    <property type="match status" value="1"/>
</dbReference>
<dbReference type="InterPro" id="IPR036641">
    <property type="entry name" value="HPT_dom_sf"/>
</dbReference>
<dbReference type="Gene3D" id="1.20.120.160">
    <property type="entry name" value="HPT domain"/>
    <property type="match status" value="3"/>
</dbReference>
<evidence type="ECO:0000256" key="2">
    <source>
        <dbReference type="ARBA" id="ARBA00012438"/>
    </source>
</evidence>
<feature type="coiled-coil region" evidence="6">
    <location>
        <begin position="16"/>
        <end position="43"/>
    </location>
</feature>
<protein>
    <recommendedName>
        <fullName evidence="2">histidine kinase</fullName>
        <ecNumber evidence="2">2.7.13.3</ecNumber>
    </recommendedName>
</protein>